<dbReference type="Proteomes" id="UP001180616">
    <property type="component" value="Chromosome"/>
</dbReference>
<organism evidence="1 2">
    <name type="scientific">Nitratidesulfovibrio liaohensis</name>
    <dbReference type="NCBI Taxonomy" id="2604158"/>
    <lineage>
        <taxon>Bacteria</taxon>
        <taxon>Pseudomonadati</taxon>
        <taxon>Thermodesulfobacteriota</taxon>
        <taxon>Desulfovibrionia</taxon>
        <taxon>Desulfovibrionales</taxon>
        <taxon>Desulfovibrionaceae</taxon>
        <taxon>Nitratidesulfovibrio</taxon>
    </lineage>
</organism>
<dbReference type="SUPFAM" id="SSF53335">
    <property type="entry name" value="S-adenosyl-L-methionine-dependent methyltransferases"/>
    <property type="match status" value="1"/>
</dbReference>
<dbReference type="RefSeq" id="WP_309542184.1">
    <property type="nucleotide sequence ID" value="NZ_CP133659.1"/>
</dbReference>
<reference evidence="1" key="1">
    <citation type="submission" date="2023-09" db="EMBL/GenBank/DDBJ databases">
        <authorList>
            <consortium name="CW5 consortium"/>
            <person name="Lu C.-W."/>
        </authorList>
    </citation>
    <scope>NUCLEOTIDE SEQUENCE</scope>
    <source>
        <strain evidence="1">KPS</strain>
    </source>
</reference>
<dbReference type="SUPFAM" id="SSF56112">
    <property type="entry name" value="Protein kinase-like (PK-like)"/>
    <property type="match status" value="1"/>
</dbReference>
<dbReference type="Pfam" id="PF13489">
    <property type="entry name" value="Methyltransf_23"/>
    <property type="match status" value="1"/>
</dbReference>
<evidence type="ECO:0000313" key="2">
    <source>
        <dbReference type="Proteomes" id="UP001180616"/>
    </source>
</evidence>
<keyword evidence="1" id="KW-0808">Transferase</keyword>
<dbReference type="InterPro" id="IPR011009">
    <property type="entry name" value="Kinase-like_dom_sf"/>
</dbReference>
<dbReference type="GO" id="GO:0008168">
    <property type="term" value="F:methyltransferase activity"/>
    <property type="evidence" value="ECO:0007669"/>
    <property type="project" value="UniProtKB-KW"/>
</dbReference>
<accession>A0ABY9R3E8</accession>
<evidence type="ECO:0000313" key="1">
    <source>
        <dbReference type="EMBL" id="WMW66280.1"/>
    </source>
</evidence>
<dbReference type="EMBL" id="CP133659">
    <property type="protein sequence ID" value="WMW66280.1"/>
    <property type="molecule type" value="Genomic_DNA"/>
</dbReference>
<dbReference type="Gene3D" id="3.40.50.150">
    <property type="entry name" value="Vaccinia Virus protein VP39"/>
    <property type="match status" value="1"/>
</dbReference>
<protein>
    <submittedName>
        <fullName evidence="1">Methyltransferase domain-containing protein</fullName>
    </submittedName>
</protein>
<dbReference type="GO" id="GO:0032259">
    <property type="term" value="P:methylation"/>
    <property type="evidence" value="ECO:0007669"/>
    <property type="project" value="UniProtKB-KW"/>
</dbReference>
<dbReference type="InterPro" id="IPR029063">
    <property type="entry name" value="SAM-dependent_MTases_sf"/>
</dbReference>
<dbReference type="CDD" id="cd02440">
    <property type="entry name" value="AdoMet_MTases"/>
    <property type="match status" value="1"/>
</dbReference>
<proteinExistence type="predicted"/>
<name>A0ABY9R3E8_9BACT</name>
<keyword evidence="1" id="KW-0489">Methyltransferase</keyword>
<keyword evidence="2" id="KW-1185">Reference proteome</keyword>
<sequence length="460" mass="50954">MAWFDFLRSRKKPYCHGSEIAIPLPQSNIWNLVTVDWLSPSELAGAGRSEKQVAASFTCVAPDHSAFLKVQLRRHPRKRNDIMQEAALLASLAEKGCATAPALLGAGMLDRDTLLAGLPPELRPDQPSSLDPTLPYLVEEYLPNEGTPQLADVLLAMLEQKALGIYHGDVKPDNIRFDAGQGLCRLVDYDQAMPLPEPVLSMNTPDFLHWCDGQERQRYPGQTTWLRHFPSSVRRQLADCLAGGSLNLAKTSICRRQATTNSKSGVYHSLQTPLVSVAGSRTLEGRQQILDAMSFTPGERVLDIGCNLGILSHYLHDRGCKVTAGDMDTAVVTLGGIVARILGRHITFRALDLDATETLPEMDTICLFSVIHHTRNMEENGKKIARACKRIILECRLVEKGKKPVVEGGTTVWKDTSKFDFANETELENYLPSLFPGFTNVTKQGHVDKGRMIYELARPE</sequence>
<gene>
    <name evidence="1" type="ORF">KPS_000843</name>
</gene>